<evidence type="ECO:0000313" key="1">
    <source>
        <dbReference type="EMBL" id="WEK13017.1"/>
    </source>
</evidence>
<protein>
    <submittedName>
        <fullName evidence="1">PmoA family protein</fullName>
    </submittedName>
</protein>
<dbReference type="Proteomes" id="UP001213972">
    <property type="component" value="Chromosome"/>
</dbReference>
<name>A0AAJ5VZL2_9MICO</name>
<organism evidence="1 2">
    <name type="scientific">Candidatus Microbacterium phytovorans</name>
    <dbReference type="NCBI Taxonomy" id="3121374"/>
    <lineage>
        <taxon>Bacteria</taxon>
        <taxon>Bacillati</taxon>
        <taxon>Actinomycetota</taxon>
        <taxon>Actinomycetes</taxon>
        <taxon>Micrococcales</taxon>
        <taxon>Microbacteriaceae</taxon>
        <taxon>Microbacterium</taxon>
    </lineage>
</organism>
<evidence type="ECO:0000313" key="2">
    <source>
        <dbReference type="Proteomes" id="UP001213972"/>
    </source>
</evidence>
<accession>A0AAJ5VZL2</accession>
<dbReference type="Pfam" id="PF14100">
    <property type="entry name" value="DUF6807"/>
    <property type="match status" value="1"/>
</dbReference>
<proteinExistence type="predicted"/>
<gene>
    <name evidence="1" type="ORF">P0Y48_11160</name>
</gene>
<reference evidence="1" key="1">
    <citation type="submission" date="2023-03" db="EMBL/GenBank/DDBJ databases">
        <title>Andean soil-derived lignocellulolytic bacterial consortium as a source of novel taxa and putative plastic-active enzymes.</title>
        <authorList>
            <person name="Diaz-Garcia L."/>
            <person name="Chuvochina M."/>
            <person name="Feuerriegel G."/>
            <person name="Bunk B."/>
            <person name="Sproer C."/>
            <person name="Streit W.R."/>
            <person name="Rodriguez L.M."/>
            <person name="Overmann J."/>
            <person name="Jimenez D.J."/>
        </authorList>
    </citation>
    <scope>NUCLEOTIDE SEQUENCE</scope>
    <source>
        <strain evidence="1">MAG 4610</strain>
    </source>
</reference>
<dbReference type="EMBL" id="CP119321">
    <property type="protein sequence ID" value="WEK13017.1"/>
    <property type="molecule type" value="Genomic_DNA"/>
</dbReference>
<dbReference type="AlphaFoldDB" id="A0AAJ5VZL2"/>
<dbReference type="InterPro" id="IPR029475">
    <property type="entry name" value="DUF6807"/>
</dbReference>
<sequence length="295" mass="31950">MSEIRIAHDGDDRVLSYDDREIARYRVADPGIPALNTPKPYLHPVRTLAGVVVTGFAPDDHPWHHGLSFAFPRVGAHNLWGGGTYFGPERGYEVVEDQGRIAHDEWRDADEANGEFAHRLEWHGHDGELLLIEERRHRMTPVTVDATTGWMLQLDTVLHNPGDADLPLETPAQRGRVDGGYGGWFLRFAEGFTAAELTADGHPVTASGAAGSTFVIDGRTASGEAVTVGMHYGPGPSAGEQRWLYRFDPFSLAGFAVAYDEGLTAPAGGELAFSHRIAVFDGSIDADRLAGVLAG</sequence>